<evidence type="ECO:0000256" key="1">
    <source>
        <dbReference type="ARBA" id="ARBA00004141"/>
    </source>
</evidence>
<accession>A0ABD1CKV9</accession>
<keyword evidence="8 12" id="KW-0472">Membrane</keyword>
<keyword evidence="7" id="KW-0443">Lipid metabolism</keyword>
<dbReference type="PRINTS" id="PR00080">
    <property type="entry name" value="SDRFAMILY"/>
</dbReference>
<evidence type="ECO:0000313" key="13">
    <source>
        <dbReference type="EMBL" id="KAL1377024.1"/>
    </source>
</evidence>
<dbReference type="InterPro" id="IPR020904">
    <property type="entry name" value="Sc_DH/Rdtase_CS"/>
</dbReference>
<feature type="transmembrane region" description="Helical" evidence="12">
    <location>
        <begin position="20"/>
        <end position="46"/>
    </location>
</feature>
<dbReference type="PROSITE" id="PS00061">
    <property type="entry name" value="ADH_SHORT"/>
    <property type="match status" value="2"/>
</dbReference>
<proteinExistence type="inferred from homology"/>
<reference evidence="13 14" key="1">
    <citation type="submission" date="2024-05" db="EMBL/GenBank/DDBJ databases">
        <title>Culex pipiens pipiens assembly and annotation.</title>
        <authorList>
            <person name="Alout H."/>
            <person name="Durand T."/>
        </authorList>
    </citation>
    <scope>NUCLEOTIDE SEQUENCE [LARGE SCALE GENOMIC DNA]</scope>
    <source>
        <strain evidence="13">HA-2024</strain>
        <tissue evidence="13">Whole body</tissue>
    </source>
</reference>
<keyword evidence="3 12" id="KW-0812">Transmembrane</keyword>
<dbReference type="GO" id="GO:0052650">
    <property type="term" value="F:all-trans-retinol dehydrogenase (NADP+) activity"/>
    <property type="evidence" value="ECO:0007669"/>
    <property type="project" value="UniProtKB-ARBA"/>
</dbReference>
<dbReference type="PRINTS" id="PR00081">
    <property type="entry name" value="GDHRDH"/>
</dbReference>
<dbReference type="Gene3D" id="3.40.50.720">
    <property type="entry name" value="NAD(P)-binding Rossmann-like Domain"/>
    <property type="match status" value="2"/>
</dbReference>
<evidence type="ECO:0000256" key="8">
    <source>
        <dbReference type="ARBA" id="ARBA00023136"/>
    </source>
</evidence>
<evidence type="ECO:0000256" key="9">
    <source>
        <dbReference type="ARBA" id="ARBA00059620"/>
    </source>
</evidence>
<keyword evidence="5 12" id="KW-1133">Transmembrane helix</keyword>
<evidence type="ECO:0000256" key="12">
    <source>
        <dbReference type="SAM" id="Phobius"/>
    </source>
</evidence>
<dbReference type="Proteomes" id="UP001562425">
    <property type="component" value="Unassembled WGS sequence"/>
</dbReference>
<dbReference type="AlphaFoldDB" id="A0ABD1CKV9"/>
<evidence type="ECO:0000256" key="6">
    <source>
        <dbReference type="ARBA" id="ARBA00023002"/>
    </source>
</evidence>
<evidence type="ECO:0000313" key="14">
    <source>
        <dbReference type="Proteomes" id="UP001562425"/>
    </source>
</evidence>
<keyword evidence="14" id="KW-1185">Reference proteome</keyword>
<dbReference type="SUPFAM" id="SSF51735">
    <property type="entry name" value="NAD(P)-binding Rossmann-fold domains"/>
    <property type="match status" value="2"/>
</dbReference>
<dbReference type="EMBL" id="JBEHCU010011232">
    <property type="protein sequence ID" value="KAL1377024.1"/>
    <property type="molecule type" value="Genomic_DNA"/>
</dbReference>
<comment type="function">
    <text evidence="9">Catalyzes the reduction of all-trans-retinal to all-trans-retinol in the presence of NADPH.</text>
</comment>
<comment type="similarity">
    <text evidence="2">Belongs to the short-chain dehydrogenases/reductases (SDR) family.</text>
</comment>
<evidence type="ECO:0000256" key="11">
    <source>
        <dbReference type="ARBA" id="ARBA00082544"/>
    </source>
</evidence>
<gene>
    <name evidence="13" type="ORF">pipiens_016540</name>
</gene>
<evidence type="ECO:0000256" key="3">
    <source>
        <dbReference type="ARBA" id="ARBA00022692"/>
    </source>
</evidence>
<dbReference type="PANTHER" id="PTHR24322:SF736">
    <property type="entry name" value="RETINOL DEHYDROGENASE 10"/>
    <property type="match status" value="1"/>
</dbReference>
<dbReference type="InterPro" id="IPR002347">
    <property type="entry name" value="SDR_fam"/>
</dbReference>
<evidence type="ECO:0000256" key="5">
    <source>
        <dbReference type="ARBA" id="ARBA00022989"/>
    </source>
</evidence>
<dbReference type="CDD" id="cd05339">
    <property type="entry name" value="17beta-HSDXI-like_SDR_c"/>
    <property type="match status" value="1"/>
</dbReference>
<protein>
    <recommendedName>
        <fullName evidence="10">Short-chain dehydrogenase/reductase 3</fullName>
    </recommendedName>
    <alternativeName>
        <fullName evidence="11">Retinal short-chain dehydrogenase/reductase 1</fullName>
    </alternativeName>
</protein>
<comment type="caution">
    <text evidence="13">The sequence shown here is derived from an EMBL/GenBank/DDBJ whole genome shotgun (WGS) entry which is preliminary data.</text>
</comment>
<evidence type="ECO:0000256" key="2">
    <source>
        <dbReference type="ARBA" id="ARBA00006484"/>
    </source>
</evidence>
<evidence type="ECO:0000256" key="10">
    <source>
        <dbReference type="ARBA" id="ARBA00068717"/>
    </source>
</evidence>
<keyword evidence="6" id="KW-0560">Oxidoreductase</keyword>
<dbReference type="InterPro" id="IPR036291">
    <property type="entry name" value="NAD(P)-bd_dom_sf"/>
</dbReference>
<sequence>MPQQDNAGATNPGVQLYNVLLILVDLAVFWIKAAVNIVMSIVHLVVPPEPEDVSRDVVLITGAGHGMGKCLALQYAALGSTVVCADINEKSNAETVAEVKRLGGTAFGFGLDVTNRQQIIDVTKQIKEKVGVVTILVNNAGIMPTHPLLQQTEAEIRKTFEINVMAHFWLIQSLLPDMIAKNRGRIVALSSIAGLVGFKNLVPYCGTKYAVRGIMESLAEELRADPRKPDVRFTSIYPYMVDTGLCKRPHTRFPSMMKMVKPEEAAAAIIDAQRRGLVEASIPKYLLYLNTFMRNFPLKNGQLLGDFLDTGLNSDLPNAGIKIYNLIILLVDIVVMLVRWIYFTLESIYLLVVPPKPVDVSKDVVLITGAGHGIGRSLAQQYAALGATVVCVDINDKMNQETVAAIKQQKGNAFGYVCDVTNREQIIEVQKTVKQQVGVVTILVNNAGIMPTHPLFQQTENEIRKTYEINVMAHFWMLQTYLPDMIQKNRGFIVALSSIAGLIGLNNLVPYCGSKYAVRGIMESLAEELRQDPRKPAIRFTSVYPYMVDTGLCKKPKMRFPSLMGLVKPDEAAAAIIDGQRRGLEEVSIPKYLIYLNAFVRCFPGKAANLLRDFLDSGVESDL</sequence>
<comment type="subcellular location">
    <subcellularLocation>
        <location evidence="1">Membrane</location>
        <topology evidence="1">Multi-pass membrane protein</topology>
    </subcellularLocation>
</comment>
<evidence type="ECO:0000256" key="4">
    <source>
        <dbReference type="ARBA" id="ARBA00022857"/>
    </source>
</evidence>
<name>A0ABD1CKV9_CULPP</name>
<dbReference type="Pfam" id="PF00106">
    <property type="entry name" value="adh_short"/>
    <property type="match status" value="2"/>
</dbReference>
<dbReference type="FunFam" id="3.40.50.720:FF:000131">
    <property type="entry name" value="Short-chain dehydrogenase/reductase 3"/>
    <property type="match status" value="2"/>
</dbReference>
<keyword evidence="4" id="KW-0521">NADP</keyword>
<evidence type="ECO:0000256" key="7">
    <source>
        <dbReference type="ARBA" id="ARBA00023098"/>
    </source>
</evidence>
<dbReference type="GO" id="GO:0016020">
    <property type="term" value="C:membrane"/>
    <property type="evidence" value="ECO:0007669"/>
    <property type="project" value="UniProtKB-SubCell"/>
</dbReference>
<dbReference type="PANTHER" id="PTHR24322">
    <property type="entry name" value="PKSB"/>
    <property type="match status" value="1"/>
</dbReference>
<organism evidence="13 14">
    <name type="scientific">Culex pipiens pipiens</name>
    <name type="common">Northern house mosquito</name>
    <dbReference type="NCBI Taxonomy" id="38569"/>
    <lineage>
        <taxon>Eukaryota</taxon>
        <taxon>Metazoa</taxon>
        <taxon>Ecdysozoa</taxon>
        <taxon>Arthropoda</taxon>
        <taxon>Hexapoda</taxon>
        <taxon>Insecta</taxon>
        <taxon>Pterygota</taxon>
        <taxon>Neoptera</taxon>
        <taxon>Endopterygota</taxon>
        <taxon>Diptera</taxon>
        <taxon>Nematocera</taxon>
        <taxon>Culicoidea</taxon>
        <taxon>Culicidae</taxon>
        <taxon>Culicinae</taxon>
        <taxon>Culicini</taxon>
        <taxon>Culex</taxon>
        <taxon>Culex</taxon>
    </lineage>
</organism>